<dbReference type="SUPFAM" id="SSF48498">
    <property type="entry name" value="Tetracyclin repressor-like, C-terminal domain"/>
    <property type="match status" value="1"/>
</dbReference>
<dbReference type="AlphaFoldDB" id="A0A7V1BR63"/>
<evidence type="ECO:0000313" key="4">
    <source>
        <dbReference type="EMBL" id="HDZ57425.1"/>
    </source>
</evidence>
<dbReference type="PRINTS" id="PR00455">
    <property type="entry name" value="HTHTETR"/>
</dbReference>
<dbReference type="InterPro" id="IPR050624">
    <property type="entry name" value="HTH-type_Tx_Regulator"/>
</dbReference>
<dbReference type="InterPro" id="IPR023772">
    <property type="entry name" value="DNA-bd_HTH_TetR-type_CS"/>
</dbReference>
<gene>
    <name evidence="4" type="ORF">ENH64_13255</name>
</gene>
<organism evidence="4">
    <name type="scientific">Halopseudomonas xinjiangensis</name>
    <dbReference type="NCBI Taxonomy" id="487184"/>
    <lineage>
        <taxon>Bacteria</taxon>
        <taxon>Pseudomonadati</taxon>
        <taxon>Pseudomonadota</taxon>
        <taxon>Gammaproteobacteria</taxon>
        <taxon>Pseudomonadales</taxon>
        <taxon>Pseudomonadaceae</taxon>
        <taxon>Halopseudomonas</taxon>
    </lineage>
</organism>
<evidence type="ECO:0000256" key="1">
    <source>
        <dbReference type="ARBA" id="ARBA00023125"/>
    </source>
</evidence>
<dbReference type="PANTHER" id="PTHR43479">
    <property type="entry name" value="ACREF/ENVCD OPERON REPRESSOR-RELATED"/>
    <property type="match status" value="1"/>
</dbReference>
<protein>
    <submittedName>
        <fullName evidence="4">TetR/AcrR family transcriptional regulator</fullName>
    </submittedName>
</protein>
<proteinExistence type="predicted"/>
<accession>A0A7V1BR63</accession>
<evidence type="ECO:0000259" key="3">
    <source>
        <dbReference type="PROSITE" id="PS50977"/>
    </source>
</evidence>
<dbReference type="EMBL" id="DRFO01000030">
    <property type="protein sequence ID" value="HDZ57425.1"/>
    <property type="molecule type" value="Genomic_DNA"/>
</dbReference>
<name>A0A7V1BR63_9GAMM</name>
<dbReference type="GO" id="GO:0003677">
    <property type="term" value="F:DNA binding"/>
    <property type="evidence" value="ECO:0007669"/>
    <property type="project" value="UniProtKB-UniRule"/>
</dbReference>
<dbReference type="Pfam" id="PF00440">
    <property type="entry name" value="TetR_N"/>
    <property type="match status" value="1"/>
</dbReference>
<dbReference type="PANTHER" id="PTHR43479:SF11">
    <property type="entry name" value="ACREF_ENVCD OPERON REPRESSOR-RELATED"/>
    <property type="match status" value="1"/>
</dbReference>
<dbReference type="InterPro" id="IPR001647">
    <property type="entry name" value="HTH_TetR"/>
</dbReference>
<dbReference type="InterPro" id="IPR009057">
    <property type="entry name" value="Homeodomain-like_sf"/>
</dbReference>
<sequence>MFCSYCESILGRVMNLDLRREKEKHERRESILNAAENVFFSKGYDRCSMEEIARNAQLSRALLYVYFKDKAAMMRAIVLRSLQNLRDRFSQAISQSELGIDQVASIGQAYYDFSREESDYFDVLTHSGTFPHLLDEDEHSVALQCCGDEIMQLMVEALERGVADSSLSPDRVQDPVKTAYFLRGAVHGVIMETRQPDQKARDLPEADVLIRYTIEMLGHSLKA</sequence>
<keyword evidence="1 2" id="KW-0238">DNA-binding</keyword>
<dbReference type="Gene3D" id="1.10.10.60">
    <property type="entry name" value="Homeodomain-like"/>
    <property type="match status" value="1"/>
</dbReference>
<dbReference type="Proteomes" id="UP000885703">
    <property type="component" value="Unassembled WGS sequence"/>
</dbReference>
<dbReference type="InterPro" id="IPR036271">
    <property type="entry name" value="Tet_transcr_reg_TetR-rel_C_sf"/>
</dbReference>
<feature type="DNA-binding region" description="H-T-H motif" evidence="2">
    <location>
        <begin position="48"/>
        <end position="67"/>
    </location>
</feature>
<feature type="domain" description="HTH tetR-type" evidence="3">
    <location>
        <begin position="25"/>
        <end position="85"/>
    </location>
</feature>
<evidence type="ECO:0000256" key="2">
    <source>
        <dbReference type="PROSITE-ProRule" id="PRU00335"/>
    </source>
</evidence>
<dbReference type="SUPFAM" id="SSF46689">
    <property type="entry name" value="Homeodomain-like"/>
    <property type="match status" value="1"/>
</dbReference>
<reference evidence="4" key="1">
    <citation type="journal article" date="2020" name="mSystems">
        <title>Genome- and Community-Level Interaction Insights into Carbon Utilization and Element Cycling Functions of Hydrothermarchaeota in Hydrothermal Sediment.</title>
        <authorList>
            <person name="Zhou Z."/>
            <person name="Liu Y."/>
            <person name="Xu W."/>
            <person name="Pan J."/>
            <person name="Luo Z.H."/>
            <person name="Li M."/>
        </authorList>
    </citation>
    <scope>NUCLEOTIDE SEQUENCE [LARGE SCALE GENOMIC DNA]</scope>
    <source>
        <strain evidence="4">HyVt-324</strain>
    </source>
</reference>
<dbReference type="PROSITE" id="PS01081">
    <property type="entry name" value="HTH_TETR_1"/>
    <property type="match status" value="1"/>
</dbReference>
<dbReference type="Gene3D" id="1.10.357.10">
    <property type="entry name" value="Tetracycline Repressor, domain 2"/>
    <property type="match status" value="1"/>
</dbReference>
<comment type="caution">
    <text evidence="4">The sequence shown here is derived from an EMBL/GenBank/DDBJ whole genome shotgun (WGS) entry which is preliminary data.</text>
</comment>
<dbReference type="PROSITE" id="PS50977">
    <property type="entry name" value="HTH_TETR_2"/>
    <property type="match status" value="1"/>
</dbReference>